<dbReference type="AlphaFoldDB" id="J9DY55"/>
<proteinExistence type="predicted"/>
<keyword evidence="2" id="KW-1185">Reference proteome</keyword>
<protein>
    <submittedName>
        <fullName evidence="1">Uncharacterized protein</fullName>
    </submittedName>
</protein>
<name>J9DY55_9PROT</name>
<sequence length="161" mass="18918">MRQFFAKHPYFITSVIAGLLLFVFSSFDHIKLKTPQGYEVELDRLKQKEAIEKDKLDADYHGEQIKFSKLYTLKDVSLGNPTAADEKATVYLHFEETLEAKKMRLYQLERDIMKAEKAKKLIGKKVFTTVWNSDEEPNKYSENEWFNNIYEHDTQINNAAK</sequence>
<dbReference type="EMBL" id="ALYF01000008">
    <property type="protein sequence ID" value="EJW20579.1"/>
    <property type="molecule type" value="Genomic_DNA"/>
</dbReference>
<dbReference type="STRING" id="1220535.IMCC14465_17040"/>
<evidence type="ECO:0000313" key="2">
    <source>
        <dbReference type="Proteomes" id="UP000004836"/>
    </source>
</evidence>
<evidence type="ECO:0000313" key="1">
    <source>
        <dbReference type="EMBL" id="EJW20579.1"/>
    </source>
</evidence>
<organism evidence="1 2">
    <name type="scientific">alpha proteobacterium IMCC14465</name>
    <dbReference type="NCBI Taxonomy" id="1220535"/>
    <lineage>
        <taxon>Bacteria</taxon>
        <taxon>Pseudomonadati</taxon>
        <taxon>Pseudomonadota</taxon>
        <taxon>Alphaproteobacteria</taxon>
        <taxon>PS1 clade</taxon>
    </lineage>
</organism>
<reference evidence="1 2" key="1">
    <citation type="journal article" date="2012" name="J. Bacteriol.">
        <title>Genome Sequence of Strain IMCC14465, Isolated from the East Sea, Belonging to the PS1 Clade of Alphaproteobacteria.</title>
        <authorList>
            <person name="Yang S.J."/>
            <person name="Kang I."/>
            <person name="Cho J.C."/>
        </authorList>
    </citation>
    <scope>NUCLEOTIDE SEQUENCE [LARGE SCALE GENOMIC DNA]</scope>
    <source>
        <strain evidence="1 2">IMCC14465</strain>
    </source>
</reference>
<dbReference type="Proteomes" id="UP000004836">
    <property type="component" value="Unassembled WGS sequence"/>
</dbReference>
<comment type="caution">
    <text evidence="1">The sequence shown here is derived from an EMBL/GenBank/DDBJ whole genome shotgun (WGS) entry which is preliminary data.</text>
</comment>
<gene>
    <name evidence="1" type="ORF">IMCC14465_17040</name>
</gene>
<accession>J9DY55</accession>